<protein>
    <submittedName>
        <fullName evidence="1">Uncharacterized protein</fullName>
    </submittedName>
</protein>
<gene>
    <name evidence="1" type="ORF">CLV88_103325</name>
</gene>
<sequence length="202" mass="21862">MVFWKWCGAGLAVLLSGCGFGGYDPVQFEVNGEAIVARGVIDASTLRAFDEITAQYPDNKVLVLQNVPGSADDEANLVLAQKVRARGFNTVVPASGMVASGGTDLFVAGVNRELKAGACVGVHSWATIFYEGRDLDRDDPDHQPYLDFYDVMGIPQSFYWYTLDVASVDDIHWMTATEADQYRMTTRGGGALGADASCEARF</sequence>
<organism evidence="1 2">
    <name type="scientific">Shimia abyssi</name>
    <dbReference type="NCBI Taxonomy" id="1662395"/>
    <lineage>
        <taxon>Bacteria</taxon>
        <taxon>Pseudomonadati</taxon>
        <taxon>Pseudomonadota</taxon>
        <taxon>Alphaproteobacteria</taxon>
        <taxon>Rhodobacterales</taxon>
        <taxon>Roseobacteraceae</taxon>
    </lineage>
</organism>
<dbReference type="SUPFAM" id="SSF52096">
    <property type="entry name" value="ClpP/crotonase"/>
    <property type="match status" value="1"/>
</dbReference>
<reference evidence="1 2" key="1">
    <citation type="submission" date="2018-03" db="EMBL/GenBank/DDBJ databases">
        <title>Genomic Encyclopedia of Archaeal and Bacterial Type Strains, Phase II (KMG-II): from individual species to whole genera.</title>
        <authorList>
            <person name="Goeker M."/>
        </authorList>
    </citation>
    <scope>NUCLEOTIDE SEQUENCE [LARGE SCALE GENOMIC DNA]</scope>
    <source>
        <strain evidence="1 2">DSM 100673</strain>
    </source>
</reference>
<dbReference type="OrthoDB" id="6198264at2"/>
<evidence type="ECO:0000313" key="1">
    <source>
        <dbReference type="EMBL" id="PSL20677.1"/>
    </source>
</evidence>
<dbReference type="RefSeq" id="WP_106607865.1">
    <property type="nucleotide sequence ID" value="NZ_PYGJ01000003.1"/>
</dbReference>
<dbReference type="PROSITE" id="PS51257">
    <property type="entry name" value="PROKAR_LIPOPROTEIN"/>
    <property type="match status" value="1"/>
</dbReference>
<dbReference type="Proteomes" id="UP000240418">
    <property type="component" value="Unassembled WGS sequence"/>
</dbReference>
<dbReference type="EMBL" id="PYGJ01000003">
    <property type="protein sequence ID" value="PSL20677.1"/>
    <property type="molecule type" value="Genomic_DNA"/>
</dbReference>
<name>A0A2P8FG40_9RHOB</name>
<evidence type="ECO:0000313" key="2">
    <source>
        <dbReference type="Proteomes" id="UP000240418"/>
    </source>
</evidence>
<comment type="caution">
    <text evidence="1">The sequence shown here is derived from an EMBL/GenBank/DDBJ whole genome shotgun (WGS) entry which is preliminary data.</text>
</comment>
<dbReference type="AlphaFoldDB" id="A0A2P8FG40"/>
<keyword evidence="2" id="KW-1185">Reference proteome</keyword>
<accession>A0A2P8FG40</accession>
<dbReference type="InterPro" id="IPR029045">
    <property type="entry name" value="ClpP/crotonase-like_dom_sf"/>
</dbReference>
<proteinExistence type="predicted"/>